<gene>
    <name evidence="4" type="ORF">AWC18_16690</name>
</gene>
<dbReference type="InterPro" id="IPR005561">
    <property type="entry name" value="ANTAR"/>
</dbReference>
<dbReference type="RefSeq" id="WP_064999512.1">
    <property type="nucleotide sequence ID" value="NZ_LQPI01000060.1"/>
</dbReference>
<evidence type="ECO:0000256" key="1">
    <source>
        <dbReference type="SAM" id="MobiDB-lite"/>
    </source>
</evidence>
<dbReference type="Gene3D" id="1.10.10.10">
    <property type="entry name" value="Winged helix-like DNA-binding domain superfamily/Winged helix DNA-binding domain"/>
    <property type="match status" value="1"/>
</dbReference>
<dbReference type="Pfam" id="PF08447">
    <property type="entry name" value="PAS_3"/>
    <property type="match status" value="1"/>
</dbReference>
<comment type="caution">
    <text evidence="4">The sequence shown here is derived from an EMBL/GenBank/DDBJ whole genome shotgun (WGS) entry which is preliminary data.</text>
</comment>
<protein>
    <recommendedName>
        <fullName evidence="6">Transcription antitermination regulator</fullName>
    </recommendedName>
</protein>
<evidence type="ECO:0000259" key="3">
    <source>
        <dbReference type="PROSITE" id="PS50921"/>
    </source>
</evidence>
<dbReference type="InterPro" id="IPR000014">
    <property type="entry name" value="PAS"/>
</dbReference>
<feature type="region of interest" description="Disordered" evidence="1">
    <location>
        <begin position="1"/>
        <end position="24"/>
    </location>
</feature>
<dbReference type="PROSITE" id="PS50921">
    <property type="entry name" value="ANTAR"/>
    <property type="match status" value="1"/>
</dbReference>
<dbReference type="NCBIfam" id="TIGR00229">
    <property type="entry name" value="sensory_box"/>
    <property type="match status" value="1"/>
</dbReference>
<dbReference type="Proteomes" id="UP000193108">
    <property type="component" value="Unassembled WGS sequence"/>
</dbReference>
<dbReference type="SUPFAM" id="SSF55785">
    <property type="entry name" value="PYP-like sensor domain (PAS domain)"/>
    <property type="match status" value="1"/>
</dbReference>
<reference evidence="4 5" key="1">
    <citation type="submission" date="2016-01" db="EMBL/GenBank/DDBJ databases">
        <title>The new phylogeny of the genus Mycobacterium.</title>
        <authorList>
            <person name="Tarcisio F."/>
            <person name="Conor M."/>
            <person name="Antonella G."/>
            <person name="Elisabetta G."/>
            <person name="Giulia F.S."/>
            <person name="Sara T."/>
            <person name="Anna F."/>
            <person name="Clotilde B."/>
            <person name="Roberto B."/>
            <person name="Veronica D.S."/>
            <person name="Fabio R."/>
            <person name="Monica P."/>
            <person name="Olivier J."/>
            <person name="Enrico T."/>
            <person name="Nicola S."/>
        </authorList>
    </citation>
    <scope>NUCLEOTIDE SEQUENCE [LARGE SCALE GENOMIC DNA]</scope>
    <source>
        <strain evidence="4 5">DSM 44164</strain>
    </source>
</reference>
<dbReference type="STRING" id="1782.AWC18_16690"/>
<dbReference type="AlphaFoldDB" id="A0A1X1Z457"/>
<dbReference type="InterPro" id="IPR035965">
    <property type="entry name" value="PAS-like_dom_sf"/>
</dbReference>
<feature type="domain" description="ANTAR" evidence="3">
    <location>
        <begin position="135"/>
        <end position="196"/>
    </location>
</feature>
<evidence type="ECO:0000313" key="5">
    <source>
        <dbReference type="Proteomes" id="UP000193108"/>
    </source>
</evidence>
<accession>A0A1X1Z457</accession>
<dbReference type="Pfam" id="PF03861">
    <property type="entry name" value="ANTAR"/>
    <property type="match status" value="1"/>
</dbReference>
<evidence type="ECO:0000313" key="4">
    <source>
        <dbReference type="EMBL" id="ORW18075.1"/>
    </source>
</evidence>
<proteinExistence type="predicted"/>
<evidence type="ECO:0008006" key="6">
    <source>
        <dbReference type="Google" id="ProtNLM"/>
    </source>
</evidence>
<dbReference type="InterPro" id="IPR000700">
    <property type="entry name" value="PAS-assoc_C"/>
</dbReference>
<evidence type="ECO:0000259" key="2">
    <source>
        <dbReference type="PROSITE" id="PS50113"/>
    </source>
</evidence>
<dbReference type="InterPro" id="IPR036388">
    <property type="entry name" value="WH-like_DNA-bd_sf"/>
</dbReference>
<organism evidence="4 5">
    <name type="scientific">Mycolicibacter nonchromogenicus</name>
    <name type="common">Mycobacterium nonchromogenicum</name>
    <dbReference type="NCBI Taxonomy" id="1782"/>
    <lineage>
        <taxon>Bacteria</taxon>
        <taxon>Bacillati</taxon>
        <taxon>Actinomycetota</taxon>
        <taxon>Actinomycetes</taxon>
        <taxon>Mycobacteriales</taxon>
        <taxon>Mycobacteriaceae</taxon>
        <taxon>Mycolicibacter</taxon>
    </lineage>
</organism>
<dbReference type="PROSITE" id="PS50113">
    <property type="entry name" value="PAC"/>
    <property type="match status" value="1"/>
</dbReference>
<keyword evidence="5" id="KW-1185">Reference proteome</keyword>
<dbReference type="GO" id="GO:0003723">
    <property type="term" value="F:RNA binding"/>
    <property type="evidence" value="ECO:0007669"/>
    <property type="project" value="InterPro"/>
</dbReference>
<dbReference type="EMBL" id="LQPI01000060">
    <property type="protein sequence ID" value="ORW18075.1"/>
    <property type="molecule type" value="Genomic_DNA"/>
</dbReference>
<dbReference type="SMART" id="SM01012">
    <property type="entry name" value="ANTAR"/>
    <property type="match status" value="1"/>
</dbReference>
<sequence>MQPDGLGGTEQDSEPDRALTGGQAQTVGRFRFFIEEERWEWSSEVQQMHGYEPGDMPNPTTAQVLSHKHPEDVDHVIVALDDTRRTKAAFSTRHRMIDTAGRTHQITVVGNPIRDDQGTVIGTEGFYIDVSPAESAYQDRISADVDTIVDRRAVIEQAKGMLAVVYGLEDTASFELLRWLSQRTNTKLQSLAELLVARFRALSAPVLPERHEYDNALMSLASSAGT</sequence>
<feature type="domain" description="PAC" evidence="2">
    <location>
        <begin position="90"/>
        <end position="142"/>
    </location>
</feature>
<dbReference type="Gene3D" id="3.30.450.20">
    <property type="entry name" value="PAS domain"/>
    <property type="match status" value="1"/>
</dbReference>
<name>A0A1X1Z457_MYCNO</name>
<dbReference type="InterPro" id="IPR013655">
    <property type="entry name" value="PAS_fold_3"/>
</dbReference>